<dbReference type="CDD" id="cd01562">
    <property type="entry name" value="Thr-dehyd"/>
    <property type="match status" value="1"/>
</dbReference>
<comment type="cofactor">
    <cofactor evidence="1">
        <name>pyridoxal 5'-phosphate</name>
        <dbReference type="ChEBI" id="CHEBI:597326"/>
    </cofactor>
</comment>
<protein>
    <submittedName>
        <fullName evidence="4">Threonine/serine dehydratase</fullName>
    </submittedName>
</protein>
<name>A0ABX7I5K5_9BACT</name>
<organism evidence="4 5">
    <name type="scientific">Dyadobacter sandarakinus</name>
    <dbReference type="NCBI Taxonomy" id="2747268"/>
    <lineage>
        <taxon>Bacteria</taxon>
        <taxon>Pseudomonadati</taxon>
        <taxon>Bacteroidota</taxon>
        <taxon>Cytophagia</taxon>
        <taxon>Cytophagales</taxon>
        <taxon>Spirosomataceae</taxon>
        <taxon>Dyadobacter</taxon>
    </lineage>
</organism>
<keyword evidence="5" id="KW-1185">Reference proteome</keyword>
<dbReference type="RefSeq" id="WP_204662871.1">
    <property type="nucleotide sequence ID" value="NZ_CP056775.1"/>
</dbReference>
<proteinExistence type="predicted"/>
<accession>A0ABX7I5K5</accession>
<sequence length="321" mass="34322">MLQNVPTRQTIEAAHMLIAPYIHRTPVLTSAFLNNLSGTNLYFKPENLQKIGAFKARGGLNAILSLTKEQLRNGVTTHSSGNHAQAIAFAAAKVGAKAYIVMPENSPQVKISAVKDYGAEIIFCMNTPEERERNVQEVIARTGATFIHPFNNYEVIAGQATAAAELISDAGVRLDAIFAPVGGGGLLSGTGLSAHYFSPGTRVYAGEPEGAADAVLSFRSGKIERAPYVKTIADGLLTYLGDKTLPLIREHVADIFTVSDTEIIAAMQYLWERMKLVVEPSGAVALAALLKNREAFTGKNVGIILSGGNVDLARLPFGKEV</sequence>
<dbReference type="Pfam" id="PF00291">
    <property type="entry name" value="PALP"/>
    <property type="match status" value="1"/>
</dbReference>
<feature type="domain" description="Tryptophan synthase beta chain-like PALP" evidence="3">
    <location>
        <begin position="19"/>
        <end position="307"/>
    </location>
</feature>
<evidence type="ECO:0000256" key="2">
    <source>
        <dbReference type="ARBA" id="ARBA00022898"/>
    </source>
</evidence>
<evidence type="ECO:0000313" key="5">
    <source>
        <dbReference type="Proteomes" id="UP000612680"/>
    </source>
</evidence>
<evidence type="ECO:0000313" key="4">
    <source>
        <dbReference type="EMBL" id="QRR01003.1"/>
    </source>
</evidence>
<keyword evidence="2" id="KW-0663">Pyridoxal phosphate</keyword>
<dbReference type="InterPro" id="IPR001926">
    <property type="entry name" value="TrpB-like_PALP"/>
</dbReference>
<dbReference type="SUPFAM" id="SSF53686">
    <property type="entry name" value="Tryptophan synthase beta subunit-like PLP-dependent enzymes"/>
    <property type="match status" value="1"/>
</dbReference>
<dbReference type="PANTHER" id="PTHR43050:SF1">
    <property type="entry name" value="SERINE RACEMASE"/>
    <property type="match status" value="1"/>
</dbReference>
<evidence type="ECO:0000256" key="1">
    <source>
        <dbReference type="ARBA" id="ARBA00001933"/>
    </source>
</evidence>
<dbReference type="Proteomes" id="UP000612680">
    <property type="component" value="Chromosome"/>
</dbReference>
<gene>
    <name evidence="4" type="ORF">HWI92_08865</name>
</gene>
<reference evidence="4 5" key="1">
    <citation type="submission" date="2020-06" db="EMBL/GenBank/DDBJ databases">
        <title>Dyadobacter sandarakinus sp. nov., isolated from the soil of the Arctic Yellow River Station.</title>
        <authorList>
            <person name="Zhang Y."/>
            <person name="Peng F."/>
        </authorList>
    </citation>
    <scope>NUCLEOTIDE SEQUENCE [LARGE SCALE GENOMIC DNA]</scope>
    <source>
        <strain evidence="4 5">Q3-56</strain>
    </source>
</reference>
<dbReference type="Gene3D" id="3.40.50.1100">
    <property type="match status" value="2"/>
</dbReference>
<evidence type="ECO:0000259" key="3">
    <source>
        <dbReference type="Pfam" id="PF00291"/>
    </source>
</evidence>
<dbReference type="EMBL" id="CP056775">
    <property type="protein sequence ID" value="QRR01003.1"/>
    <property type="molecule type" value="Genomic_DNA"/>
</dbReference>
<dbReference type="PANTHER" id="PTHR43050">
    <property type="entry name" value="SERINE / THREONINE RACEMASE FAMILY MEMBER"/>
    <property type="match status" value="1"/>
</dbReference>
<dbReference type="InterPro" id="IPR036052">
    <property type="entry name" value="TrpB-like_PALP_sf"/>
</dbReference>